<dbReference type="EMBL" id="SHLA01000001">
    <property type="protein sequence ID" value="RZU61288.1"/>
    <property type="molecule type" value="Genomic_DNA"/>
</dbReference>
<gene>
    <name evidence="3" type="ORF">EV380_0854</name>
</gene>
<evidence type="ECO:0000259" key="1">
    <source>
        <dbReference type="Pfam" id="PF26035"/>
    </source>
</evidence>
<feature type="domain" description="DUF8185" evidence="2">
    <location>
        <begin position="116"/>
        <end position="220"/>
    </location>
</feature>
<evidence type="ECO:0000313" key="3">
    <source>
        <dbReference type="EMBL" id="RZU61288.1"/>
    </source>
</evidence>
<comment type="caution">
    <text evidence="3">The sequence shown here is derived from an EMBL/GenBank/DDBJ whole genome shotgun (WGS) entry which is preliminary data.</text>
</comment>
<dbReference type="Pfam" id="PF26572">
    <property type="entry name" value="DUF8185"/>
    <property type="match status" value="1"/>
</dbReference>
<sequence length="222" mass="23240">MPAPETPIVHLADPDSTADLRTFLARARSVHDGDVSLMMRGLAMAVYVPVIVPQEFGESTPTILGMRAFRLAQPAEGTAVFPLGALTDRLARMSPIETALQLPPAESQAAWAGILPPVSGWTEAGEYDAETLRAAAEAGTRAVVDALPENSGQPVLATVRSRIWSSPLGTGPAPELPTGAAFAAKTLGFVPGDGTVRVLSQGPWHRLSTPAGHVLVRQGARL</sequence>
<dbReference type="Proteomes" id="UP000292685">
    <property type="component" value="Unassembled WGS sequence"/>
</dbReference>
<protein>
    <submittedName>
        <fullName evidence="3">Uncharacterized protein</fullName>
    </submittedName>
</protein>
<dbReference type="AlphaFoldDB" id="A0A4Q8AB31"/>
<dbReference type="InterPro" id="IPR058498">
    <property type="entry name" value="DUF8185"/>
</dbReference>
<accession>A0A4Q8AB31</accession>
<evidence type="ECO:0000259" key="2">
    <source>
        <dbReference type="Pfam" id="PF26572"/>
    </source>
</evidence>
<feature type="domain" description="DUF8010" evidence="1">
    <location>
        <begin position="9"/>
        <end position="112"/>
    </location>
</feature>
<evidence type="ECO:0000313" key="4">
    <source>
        <dbReference type="Proteomes" id="UP000292685"/>
    </source>
</evidence>
<keyword evidence="4" id="KW-1185">Reference proteome</keyword>
<dbReference type="InterPro" id="IPR058323">
    <property type="entry name" value="DUF8010"/>
</dbReference>
<organism evidence="3 4">
    <name type="scientific">Zhihengliuella halotolerans</name>
    <dbReference type="NCBI Taxonomy" id="370736"/>
    <lineage>
        <taxon>Bacteria</taxon>
        <taxon>Bacillati</taxon>
        <taxon>Actinomycetota</taxon>
        <taxon>Actinomycetes</taxon>
        <taxon>Micrococcales</taxon>
        <taxon>Micrococcaceae</taxon>
        <taxon>Zhihengliuella</taxon>
    </lineage>
</organism>
<reference evidence="3 4" key="1">
    <citation type="submission" date="2019-02" db="EMBL/GenBank/DDBJ databases">
        <title>Sequencing the genomes of 1000 actinobacteria strains.</title>
        <authorList>
            <person name="Klenk H.-P."/>
        </authorList>
    </citation>
    <scope>NUCLEOTIDE SEQUENCE [LARGE SCALE GENOMIC DNA]</scope>
    <source>
        <strain evidence="3 4">DSM 17364</strain>
    </source>
</reference>
<proteinExistence type="predicted"/>
<dbReference type="RefSeq" id="WP_130449568.1">
    <property type="nucleotide sequence ID" value="NZ_SHLA01000001.1"/>
</dbReference>
<dbReference type="Pfam" id="PF26035">
    <property type="entry name" value="DUF8010"/>
    <property type="match status" value="1"/>
</dbReference>
<dbReference type="OrthoDB" id="4801220at2"/>
<name>A0A4Q8AB31_9MICC</name>